<evidence type="ECO:0000256" key="4">
    <source>
        <dbReference type="ARBA" id="ARBA00022683"/>
    </source>
</evidence>
<reference evidence="9" key="1">
    <citation type="journal article" date="2009" name="PLoS Genet.">
        <title>Organised genome dynamics in the Escherichia coli species results in highly diverse adaptive paths.</title>
        <authorList>
            <person name="Touchon M."/>
            <person name="Hoede C."/>
            <person name="Tenaillon O."/>
            <person name="Barbe V."/>
            <person name="Baeriswyl S."/>
            <person name="Bidet P."/>
            <person name="Bingen E."/>
            <person name="Bonacorsi S."/>
            <person name="Bouchier C."/>
            <person name="Bouvet O."/>
            <person name="Calteau A."/>
            <person name="Chiapello H."/>
            <person name="Clermont O."/>
            <person name="Cruveiller S."/>
            <person name="Danchin A."/>
            <person name="Diard M."/>
            <person name="Dossat C."/>
            <person name="Karoui M.E."/>
            <person name="Frapy E."/>
            <person name="Garry L."/>
            <person name="Ghigo J.M."/>
            <person name="Gilles A.M."/>
            <person name="Johnson J."/>
            <person name="Le Bouguenec C."/>
            <person name="Lescat M."/>
            <person name="Mangenot S."/>
            <person name="Martinez-Jehanne V."/>
            <person name="Matic I."/>
            <person name="Nassif X."/>
            <person name="Oztas S."/>
            <person name="Petit M.A."/>
            <person name="Pichon C."/>
            <person name="Rouy Z."/>
            <person name="Ruf C.S."/>
            <person name="Schneider D."/>
            <person name="Tourret J."/>
            <person name="Vacherie B."/>
            <person name="Vallenet D."/>
            <person name="Medigue C."/>
            <person name="Rocha E.P.C."/>
            <person name="Denamur E."/>
        </authorList>
    </citation>
    <scope>NUCLEOTIDE SEQUENCE [LARGE SCALE GENOMIC DNA]</scope>
    <source>
        <strain evidence="9">IAI39 / ExPEC</strain>
    </source>
</reference>
<evidence type="ECO:0000256" key="7">
    <source>
        <dbReference type="PROSITE-ProRule" id="PRU00418"/>
    </source>
</evidence>
<evidence type="ECO:0000313" key="9">
    <source>
        <dbReference type="Proteomes" id="UP000000749"/>
    </source>
</evidence>
<keyword evidence="6" id="KW-0479">Metal-binding</keyword>
<dbReference type="PROSITE" id="PS51095">
    <property type="entry name" value="PTS_EIIA_TYPE_3"/>
    <property type="match status" value="1"/>
</dbReference>
<keyword evidence="2" id="KW-0762">Sugar transport</keyword>
<comment type="cofactor">
    <cofactor evidence="6">
        <name>Mg(2+)</name>
        <dbReference type="ChEBI" id="CHEBI:18420"/>
    </cofactor>
    <text evidence="6">Binds 1 Mg(2+) ion per trimer.</text>
</comment>
<evidence type="ECO:0000313" key="8">
    <source>
        <dbReference type="EMBL" id="CAR17962.1"/>
    </source>
</evidence>
<keyword evidence="6" id="KW-0460">Magnesium</keyword>
<dbReference type="GO" id="GO:0009401">
    <property type="term" value="P:phosphoenolpyruvate-dependent sugar phosphotransferase system"/>
    <property type="evidence" value="ECO:0007669"/>
    <property type="project" value="UniProtKB-KW"/>
</dbReference>
<keyword evidence="4" id="KW-0598">Phosphotransferase system</keyword>
<evidence type="ECO:0000256" key="6">
    <source>
        <dbReference type="PIRSR" id="PIRSR000699-2"/>
    </source>
</evidence>
<evidence type="ECO:0000256" key="5">
    <source>
        <dbReference type="PIRSR" id="PIRSR000699-1"/>
    </source>
</evidence>
<feature type="binding site" evidence="6">
    <location>
        <position position="81"/>
    </location>
    <ligand>
        <name>Mg(2+)</name>
        <dbReference type="ChEBI" id="CHEBI:18420"/>
        <note>ligand shared between all trimeric partners</note>
    </ligand>
</feature>
<dbReference type="EMBL" id="CU928164">
    <property type="protein sequence ID" value="CAR17962.1"/>
    <property type="molecule type" value="Genomic_DNA"/>
</dbReference>
<keyword evidence="3 8" id="KW-0808">Transferase</keyword>
<dbReference type="SUPFAM" id="SSF46973">
    <property type="entry name" value="Enzyme IIa from lactose specific PTS, IIa-lac"/>
    <property type="match status" value="1"/>
</dbReference>
<gene>
    <name evidence="8" type="ordered locus">ECIAI39_1831</name>
</gene>
<keyword evidence="1" id="KW-0813">Transport</keyword>
<proteinExistence type="predicted"/>
<dbReference type="GO" id="GO:0016740">
    <property type="term" value="F:transferase activity"/>
    <property type="evidence" value="ECO:0007669"/>
    <property type="project" value="UniProtKB-KW"/>
</dbReference>
<dbReference type="KEGG" id="ect:ECIAI39_1831"/>
<dbReference type="STRING" id="585057.ECIAI39_1831"/>
<evidence type="ECO:0000256" key="1">
    <source>
        <dbReference type="ARBA" id="ARBA00022448"/>
    </source>
</evidence>
<dbReference type="PANTHER" id="PTHR34382:SF7">
    <property type="entry name" value="PTS SYSTEM N,N'-DIACETYLCHITOBIOSE-SPECIFIC EIIA COMPONENT"/>
    <property type="match status" value="1"/>
</dbReference>
<evidence type="ECO:0000256" key="3">
    <source>
        <dbReference type="ARBA" id="ARBA00022679"/>
    </source>
</evidence>
<dbReference type="Pfam" id="PF02255">
    <property type="entry name" value="PTS_IIA"/>
    <property type="match status" value="1"/>
</dbReference>
<feature type="active site" description="Tele-phosphohistidine intermediate" evidence="5">
    <location>
        <position position="78"/>
    </location>
</feature>
<protein>
    <submittedName>
        <fullName evidence="8">Putative phosphotransferase system PTS, lactose/cellobiose-specific IIA subunit</fullName>
    </submittedName>
</protein>
<dbReference type="PATRIC" id="fig|585057.6.peg.1905"/>
<dbReference type="GO" id="GO:0046872">
    <property type="term" value="F:metal ion binding"/>
    <property type="evidence" value="ECO:0007669"/>
    <property type="project" value="UniProtKB-KW"/>
</dbReference>
<dbReference type="AlphaFoldDB" id="A0A0H3MQX8"/>
<organism evidence="8 9">
    <name type="scientific">Escherichia coli O7:K1 (strain IAI39 / ExPEC)</name>
    <dbReference type="NCBI Taxonomy" id="585057"/>
    <lineage>
        <taxon>Bacteria</taxon>
        <taxon>Pseudomonadati</taxon>
        <taxon>Pseudomonadota</taxon>
        <taxon>Gammaproteobacteria</taxon>
        <taxon>Enterobacterales</taxon>
        <taxon>Enterobacteriaceae</taxon>
        <taxon>Escherichia</taxon>
    </lineage>
</organism>
<dbReference type="HOGENOM" id="CLU_152490_1_0_6"/>
<dbReference type="PANTHER" id="PTHR34382">
    <property type="entry name" value="PTS SYSTEM N,N'-DIACETYLCHITOBIOSE-SPECIFIC EIIA COMPONENT"/>
    <property type="match status" value="1"/>
</dbReference>
<name>A0A0H3MQX8_ECO7I</name>
<evidence type="ECO:0000256" key="2">
    <source>
        <dbReference type="ARBA" id="ARBA00022597"/>
    </source>
</evidence>
<dbReference type="PIRSF" id="PIRSF000699">
    <property type="entry name" value="PTS_IILac_III"/>
    <property type="match status" value="1"/>
</dbReference>
<accession>A0A0H3MQX8</accession>
<dbReference type="InterPro" id="IPR003188">
    <property type="entry name" value="PTS_IIA_lac/cel"/>
</dbReference>
<dbReference type="Gene3D" id="1.20.58.80">
    <property type="entry name" value="Phosphotransferase system, lactose/cellobiose-type IIA subunit"/>
    <property type="match status" value="1"/>
</dbReference>
<dbReference type="CDD" id="cd00215">
    <property type="entry name" value="PTS_IIA_lac"/>
    <property type="match status" value="1"/>
</dbReference>
<dbReference type="Proteomes" id="UP000000749">
    <property type="component" value="Chromosome"/>
</dbReference>
<sequence>MLMFADEELVMELLVNAGQARSDAMEAIRCAGQKDWQGATQLMASSESACLQAHKIQTALISQDEGCGKIEVNLILVHAQDHLMNAILCQDLAREIISLRKELHA</sequence>
<feature type="modified residue" description="Phosphohistidine; by HPr" evidence="7">
    <location>
        <position position="78"/>
    </location>
</feature>
<dbReference type="InterPro" id="IPR036542">
    <property type="entry name" value="PTS_IIA_lac/cel_sf"/>
</dbReference>